<protein>
    <submittedName>
        <fullName evidence="1">Uncharacterized protein</fullName>
    </submittedName>
</protein>
<gene>
    <name evidence="1" type="ORF">PFL603g_04920</name>
</gene>
<dbReference type="AlphaFoldDB" id="A0A120FXG5"/>
<dbReference type="EMBL" id="LCYC01000061">
    <property type="protein sequence ID" value="KWV71469.1"/>
    <property type="molecule type" value="Genomic_DNA"/>
</dbReference>
<proteinExistence type="predicted"/>
<accession>A0A120FXG5</accession>
<evidence type="ECO:0000313" key="1">
    <source>
        <dbReference type="EMBL" id="KWV71469.1"/>
    </source>
</evidence>
<evidence type="ECO:0000313" key="2">
    <source>
        <dbReference type="Proteomes" id="UP000063434"/>
    </source>
</evidence>
<reference evidence="1 2" key="1">
    <citation type="submission" date="2015-05" db="EMBL/GenBank/DDBJ databases">
        <title>A genomic and transcriptomic approach to investigate the blue pigment phenotype in Pseudomonas fluorescens.</title>
        <authorList>
            <person name="Andreani N.A."/>
            <person name="Cardazzo B."/>
        </authorList>
    </citation>
    <scope>NUCLEOTIDE SEQUENCE [LARGE SCALE GENOMIC DNA]</scope>
    <source>
        <strain evidence="1 2">Ps_40</strain>
    </source>
</reference>
<comment type="caution">
    <text evidence="1">The sequence shown here is derived from an EMBL/GenBank/DDBJ whole genome shotgun (WGS) entry which is preliminary data.</text>
</comment>
<name>A0A120FXG5_PSEFL</name>
<dbReference type="PATRIC" id="fig|294.195.peg.5266"/>
<dbReference type="Proteomes" id="UP000063434">
    <property type="component" value="Unassembled WGS sequence"/>
</dbReference>
<sequence>MEPYVVFNDDDLRSIHKVYVLVKEIHLMDYGVLNLLEWHLDAIFKSHSTLSAIYNKELLESLVKDNIKEIEVVLKNKPDVKEMEKIEEVLSILQGMSYKFFNAKLSQLRFKSGLPGGKGFINK</sequence>
<organism evidence="1 2">
    <name type="scientific">Pseudomonas fluorescens</name>
    <dbReference type="NCBI Taxonomy" id="294"/>
    <lineage>
        <taxon>Bacteria</taxon>
        <taxon>Pseudomonadati</taxon>
        <taxon>Pseudomonadota</taxon>
        <taxon>Gammaproteobacteria</taxon>
        <taxon>Pseudomonadales</taxon>
        <taxon>Pseudomonadaceae</taxon>
        <taxon>Pseudomonas</taxon>
    </lineage>
</organism>